<dbReference type="PROSITE" id="PS51155">
    <property type="entry name" value="CHIT_BIND_RR_2"/>
    <property type="match status" value="1"/>
</dbReference>
<dbReference type="GeneID" id="115876351"/>
<keyword evidence="1 2" id="KW-0193">Cuticle</keyword>
<dbReference type="Pfam" id="PF00379">
    <property type="entry name" value="Chitin_bind_4"/>
    <property type="match status" value="1"/>
</dbReference>
<keyword evidence="4" id="KW-0732">Signal</keyword>
<feature type="compositionally biased region" description="Polar residues" evidence="3">
    <location>
        <begin position="132"/>
        <end position="146"/>
    </location>
</feature>
<evidence type="ECO:0000256" key="2">
    <source>
        <dbReference type="PROSITE-ProRule" id="PRU00497"/>
    </source>
</evidence>
<evidence type="ECO:0000256" key="4">
    <source>
        <dbReference type="SAM" id="SignalP"/>
    </source>
</evidence>
<sequence>MMIVIILGCIFATALAAPQNFYRPQQPQNQQSYSNKPIIPIVSESNELNPDGSFSYSYVSGDGSQAQAQGYLKNQGQKDAEAEVIQGSYSYTAPDGTPITVNWIADENGFRAEGSHIPTPPPIPAEIQKSLVQISQGQGAQPQGQYRPNPFQGQGGFSRPSRPSYRF</sequence>
<dbReference type="PANTHER" id="PTHR10380:SF173">
    <property type="entry name" value="CUTICULAR PROTEIN 47EF, ISOFORM C-RELATED"/>
    <property type="match status" value="1"/>
</dbReference>
<dbReference type="GO" id="GO:0008010">
    <property type="term" value="F:structural constituent of chitin-based larval cuticle"/>
    <property type="evidence" value="ECO:0007669"/>
    <property type="project" value="TreeGrafter"/>
</dbReference>
<dbReference type="InterPro" id="IPR050468">
    <property type="entry name" value="Cuticle_Struct_Prot"/>
</dbReference>
<feature type="region of interest" description="Disordered" evidence="3">
    <location>
        <begin position="132"/>
        <end position="167"/>
    </location>
</feature>
<proteinExistence type="predicted"/>
<dbReference type="KEGG" id="soy:115876351"/>
<dbReference type="Proteomes" id="UP000504635">
    <property type="component" value="Unplaced"/>
</dbReference>
<dbReference type="RefSeq" id="XP_030747948.1">
    <property type="nucleotide sequence ID" value="XM_030892088.1"/>
</dbReference>
<dbReference type="AlphaFoldDB" id="A0A6J2X9M0"/>
<organism evidence="5 6">
    <name type="scientific">Sitophilus oryzae</name>
    <name type="common">Rice weevil</name>
    <name type="synonym">Curculio oryzae</name>
    <dbReference type="NCBI Taxonomy" id="7048"/>
    <lineage>
        <taxon>Eukaryota</taxon>
        <taxon>Metazoa</taxon>
        <taxon>Ecdysozoa</taxon>
        <taxon>Arthropoda</taxon>
        <taxon>Hexapoda</taxon>
        <taxon>Insecta</taxon>
        <taxon>Pterygota</taxon>
        <taxon>Neoptera</taxon>
        <taxon>Endopterygota</taxon>
        <taxon>Coleoptera</taxon>
        <taxon>Polyphaga</taxon>
        <taxon>Cucujiformia</taxon>
        <taxon>Curculionidae</taxon>
        <taxon>Dryophthorinae</taxon>
        <taxon>Sitophilus</taxon>
    </lineage>
</organism>
<dbReference type="InParanoid" id="A0A6J2X9M0"/>
<evidence type="ECO:0000256" key="1">
    <source>
        <dbReference type="ARBA" id="ARBA00022460"/>
    </source>
</evidence>
<feature type="signal peptide" evidence="4">
    <location>
        <begin position="1"/>
        <end position="16"/>
    </location>
</feature>
<evidence type="ECO:0000313" key="5">
    <source>
        <dbReference type="Proteomes" id="UP000504635"/>
    </source>
</evidence>
<protein>
    <submittedName>
        <fullName evidence="6">Endocuticle structural glycoprotein SgAbd-2-like</fullName>
    </submittedName>
</protein>
<keyword evidence="5" id="KW-1185">Reference proteome</keyword>
<evidence type="ECO:0000313" key="6">
    <source>
        <dbReference type="RefSeq" id="XP_030747948.1"/>
    </source>
</evidence>
<dbReference type="OrthoDB" id="6379191at2759"/>
<reference evidence="6" key="1">
    <citation type="submission" date="2025-08" db="UniProtKB">
        <authorList>
            <consortium name="RefSeq"/>
        </authorList>
    </citation>
    <scope>IDENTIFICATION</scope>
    <source>
        <tissue evidence="6">Gonads</tissue>
    </source>
</reference>
<evidence type="ECO:0000256" key="3">
    <source>
        <dbReference type="SAM" id="MobiDB-lite"/>
    </source>
</evidence>
<accession>A0A6J2X9M0</accession>
<dbReference type="PANTHER" id="PTHR10380">
    <property type="entry name" value="CUTICLE PROTEIN"/>
    <property type="match status" value="1"/>
</dbReference>
<feature type="chain" id="PRO_5027115482" evidence="4">
    <location>
        <begin position="17"/>
        <end position="167"/>
    </location>
</feature>
<dbReference type="GO" id="GO:0062129">
    <property type="term" value="C:chitin-based extracellular matrix"/>
    <property type="evidence" value="ECO:0007669"/>
    <property type="project" value="TreeGrafter"/>
</dbReference>
<gene>
    <name evidence="6" type="primary">LOC115876351</name>
</gene>
<dbReference type="PRINTS" id="PR00947">
    <property type="entry name" value="CUTICLE"/>
</dbReference>
<dbReference type="InterPro" id="IPR000618">
    <property type="entry name" value="Insect_cuticle"/>
</dbReference>
<name>A0A6J2X9M0_SITOR</name>